<feature type="compositionally biased region" description="Polar residues" evidence="3">
    <location>
        <begin position="184"/>
        <end position="194"/>
    </location>
</feature>
<dbReference type="SMART" id="SM00448">
    <property type="entry name" value="REC"/>
    <property type="match status" value="1"/>
</dbReference>
<dbReference type="PANTHER" id="PTHR44591:SF3">
    <property type="entry name" value="RESPONSE REGULATORY DOMAIN-CONTAINING PROTEIN"/>
    <property type="match status" value="1"/>
</dbReference>
<gene>
    <name evidence="5" type="ORF">KTS45_03270</name>
</gene>
<dbReference type="RefSeq" id="WP_162316355.1">
    <property type="nucleotide sequence ID" value="NZ_JAHQXF010000001.1"/>
</dbReference>
<dbReference type="OrthoDB" id="9652at2157"/>
<dbReference type="InterPro" id="IPR050595">
    <property type="entry name" value="Bact_response_regulator"/>
</dbReference>
<feature type="modified residue" description="4-aspartylphosphate" evidence="2">
    <location>
        <position position="54"/>
    </location>
</feature>
<dbReference type="PROSITE" id="PS50110">
    <property type="entry name" value="RESPONSE_REGULATORY"/>
    <property type="match status" value="1"/>
</dbReference>
<dbReference type="EMBL" id="JAHQXF010000001">
    <property type="protein sequence ID" value="MBV0923210.1"/>
    <property type="molecule type" value="Genomic_DNA"/>
</dbReference>
<dbReference type="InterPro" id="IPR001789">
    <property type="entry name" value="Sig_transdc_resp-reg_receiver"/>
</dbReference>
<comment type="caution">
    <text evidence="5">The sequence shown here is derived from an EMBL/GenBank/DDBJ whole genome shotgun (WGS) entry which is preliminary data.</text>
</comment>
<evidence type="ECO:0000313" key="6">
    <source>
        <dbReference type="Proteomes" id="UP000766550"/>
    </source>
</evidence>
<feature type="domain" description="Response regulatory" evidence="4">
    <location>
        <begin position="7"/>
        <end position="116"/>
    </location>
</feature>
<organism evidence="5 6">
    <name type="scientific">Haloarcula limicola</name>
    <dbReference type="NCBI Taxonomy" id="1429915"/>
    <lineage>
        <taxon>Archaea</taxon>
        <taxon>Methanobacteriati</taxon>
        <taxon>Methanobacteriota</taxon>
        <taxon>Stenosarchaea group</taxon>
        <taxon>Halobacteria</taxon>
        <taxon>Halobacteriales</taxon>
        <taxon>Haloarculaceae</taxon>
        <taxon>Haloarcula</taxon>
    </lineage>
</organism>
<dbReference type="SUPFAM" id="SSF52172">
    <property type="entry name" value="CheY-like"/>
    <property type="match status" value="1"/>
</dbReference>
<protein>
    <submittedName>
        <fullName evidence="5">Response regulator</fullName>
    </submittedName>
</protein>
<evidence type="ECO:0000256" key="1">
    <source>
        <dbReference type="ARBA" id="ARBA00022553"/>
    </source>
</evidence>
<dbReference type="GO" id="GO:0000160">
    <property type="term" value="P:phosphorelay signal transduction system"/>
    <property type="evidence" value="ECO:0007669"/>
    <property type="project" value="InterPro"/>
</dbReference>
<evidence type="ECO:0000259" key="4">
    <source>
        <dbReference type="PROSITE" id="PS50110"/>
    </source>
</evidence>
<accession>A0A8J7Y2N3</accession>
<dbReference type="CDD" id="cd00156">
    <property type="entry name" value="REC"/>
    <property type="match status" value="1"/>
</dbReference>
<reference evidence="5 6" key="1">
    <citation type="submission" date="2021-06" db="EMBL/GenBank/DDBJ databases">
        <title>New haloarchaea isolates fom saline soil.</title>
        <authorList>
            <person name="Duran-Viseras A."/>
            <person name="Sanchez-Porro C.S."/>
            <person name="Ventosa A."/>
        </authorList>
    </citation>
    <scope>NUCLEOTIDE SEQUENCE [LARGE SCALE GENOMIC DNA]</scope>
    <source>
        <strain evidence="5 6">JCM 183640</strain>
    </source>
</reference>
<evidence type="ECO:0000256" key="3">
    <source>
        <dbReference type="SAM" id="MobiDB-lite"/>
    </source>
</evidence>
<keyword evidence="6" id="KW-1185">Reference proteome</keyword>
<evidence type="ECO:0000313" key="5">
    <source>
        <dbReference type="EMBL" id="MBV0923210.1"/>
    </source>
</evidence>
<dbReference type="Pfam" id="PF00072">
    <property type="entry name" value="Response_reg"/>
    <property type="match status" value="1"/>
</dbReference>
<proteinExistence type="predicted"/>
<keyword evidence="1 2" id="KW-0597">Phosphoprotein</keyword>
<name>A0A8J7Y2N3_9EURY</name>
<sequence>MVETVGTVLVVDDEADCRTLYRIWLREAFDVVTAADGVEALDRFDETVDVVILDREMSRKDGVEVATELAARDADAFVAMISGIEPGTELLEIPVDEYLQKPVGREDVLGLLDRATTLGEYGDRFRRFCSLAARIATVEQHVHQTELDGDATYRDAVARLERERRTVEAASLSGDAVDELPPSTRDSPTAQESL</sequence>
<dbReference type="InterPro" id="IPR011006">
    <property type="entry name" value="CheY-like_superfamily"/>
</dbReference>
<dbReference type="AlphaFoldDB" id="A0A8J7Y2N3"/>
<evidence type="ECO:0000256" key="2">
    <source>
        <dbReference type="PROSITE-ProRule" id="PRU00169"/>
    </source>
</evidence>
<dbReference type="Gene3D" id="3.40.50.2300">
    <property type="match status" value="1"/>
</dbReference>
<dbReference type="InterPro" id="IPR013971">
    <property type="entry name" value="HalX_domain"/>
</dbReference>
<dbReference type="Pfam" id="PF08663">
    <property type="entry name" value="HalX"/>
    <property type="match status" value="1"/>
</dbReference>
<dbReference type="PANTHER" id="PTHR44591">
    <property type="entry name" value="STRESS RESPONSE REGULATOR PROTEIN 1"/>
    <property type="match status" value="1"/>
</dbReference>
<dbReference type="Proteomes" id="UP000766550">
    <property type="component" value="Unassembled WGS sequence"/>
</dbReference>
<feature type="region of interest" description="Disordered" evidence="3">
    <location>
        <begin position="168"/>
        <end position="194"/>
    </location>
</feature>